<dbReference type="RefSeq" id="WP_224196647.1">
    <property type="nucleotide sequence ID" value="NZ_JAIRAU010000052.1"/>
</dbReference>
<feature type="compositionally biased region" description="Polar residues" evidence="1">
    <location>
        <begin position="61"/>
        <end position="81"/>
    </location>
</feature>
<protein>
    <submittedName>
        <fullName evidence="2">Uncharacterized protein</fullName>
    </submittedName>
</protein>
<evidence type="ECO:0000313" key="3">
    <source>
        <dbReference type="Proteomes" id="UP001139031"/>
    </source>
</evidence>
<accession>A0ABS7U302</accession>
<evidence type="ECO:0000313" key="2">
    <source>
        <dbReference type="EMBL" id="MBZ5714915.1"/>
    </source>
</evidence>
<feature type="region of interest" description="Disordered" evidence="1">
    <location>
        <begin position="21"/>
        <end position="103"/>
    </location>
</feature>
<sequence>MSLNSNWMRVCSAWIVGTALGCGPKTPGGEDTTGGEDPGSSSESGSTGSGATVPTEGPTEPGQTSSTSHGQDTSAGSTTSEEPAPGTTEGEIPTDPGPYQPGIDGFLIVEELRSFAGSTMIDAGAGALAQFFHAAGAQGFMTGDVLDPFEGVEDCGVFVFDTDGVGTSDDVTFLGADEVRVEVAGAMLTMEHGSDPFYHWLGFDPQDDPAPGTRFAFEVRGGLVGDADLPGPVVPPELSFTAPDFGAPIGRSDLPLQWTGTGDVPLDLKLVISVSPQGSRQWTEIRCRMTDDGSFTIPAAVLAKVPVDGFASIYVRRHLDEEQTDNGSTYLARGTSALDIHAGFGDACDSPPDNMTACSAAAEQINAVREACGLLPDPLAAQCPTFLADLCVDCTGYYACVAAGWSCEPDGLHIDIGTCECE</sequence>
<dbReference type="EMBL" id="JAIRAU010000052">
    <property type="protein sequence ID" value="MBZ5714915.1"/>
    <property type="molecule type" value="Genomic_DNA"/>
</dbReference>
<proteinExistence type="predicted"/>
<organism evidence="2 3">
    <name type="scientific">Nannocystis pusilla</name>
    <dbReference type="NCBI Taxonomy" id="889268"/>
    <lineage>
        <taxon>Bacteria</taxon>
        <taxon>Pseudomonadati</taxon>
        <taxon>Myxococcota</taxon>
        <taxon>Polyangia</taxon>
        <taxon>Nannocystales</taxon>
        <taxon>Nannocystaceae</taxon>
        <taxon>Nannocystis</taxon>
    </lineage>
</organism>
<feature type="compositionally biased region" description="Low complexity" evidence="1">
    <location>
        <begin position="38"/>
        <end position="50"/>
    </location>
</feature>
<dbReference type="Proteomes" id="UP001139031">
    <property type="component" value="Unassembled WGS sequence"/>
</dbReference>
<reference evidence="2" key="1">
    <citation type="submission" date="2021-08" db="EMBL/GenBank/DDBJ databases">
        <authorList>
            <person name="Stevens D.C."/>
        </authorList>
    </citation>
    <scope>NUCLEOTIDE SEQUENCE</scope>
    <source>
        <strain evidence="2">DSM 53165</strain>
    </source>
</reference>
<gene>
    <name evidence="2" type="ORF">K7C98_37255</name>
</gene>
<name>A0ABS7U302_9BACT</name>
<comment type="caution">
    <text evidence="2">The sequence shown here is derived from an EMBL/GenBank/DDBJ whole genome shotgun (WGS) entry which is preliminary data.</text>
</comment>
<keyword evidence="3" id="KW-1185">Reference proteome</keyword>
<evidence type="ECO:0000256" key="1">
    <source>
        <dbReference type="SAM" id="MobiDB-lite"/>
    </source>
</evidence>